<gene>
    <name evidence="1" type="ORF">BDN72DRAFT_940463</name>
</gene>
<evidence type="ECO:0000313" key="2">
    <source>
        <dbReference type="Proteomes" id="UP000308600"/>
    </source>
</evidence>
<sequence length="168" mass="19144">METYQNGKSDKTWLVVDEEFIAPEPVYGSIQLLQSVVQWRNIARQPEVFGSSPETCRIAGCRAVDVNEGDRSRGRKSDAHWVGELRSSLQPRCLGVFSGARGFIPSPQVQFLAQDVSVAVEWTASMHMYWLAPFRLIIEVREQSHQVVEITKSRKTLLKWMEVHQGIE</sequence>
<proteinExistence type="predicted"/>
<name>A0ACD3A3Q8_9AGAR</name>
<dbReference type="Proteomes" id="UP000308600">
    <property type="component" value="Unassembled WGS sequence"/>
</dbReference>
<evidence type="ECO:0000313" key="1">
    <source>
        <dbReference type="EMBL" id="TFK60279.1"/>
    </source>
</evidence>
<dbReference type="EMBL" id="ML208799">
    <property type="protein sequence ID" value="TFK60279.1"/>
    <property type="molecule type" value="Genomic_DNA"/>
</dbReference>
<keyword evidence="2" id="KW-1185">Reference proteome</keyword>
<accession>A0ACD3A3Q8</accession>
<reference evidence="1 2" key="1">
    <citation type="journal article" date="2019" name="Nat. Ecol. Evol.">
        <title>Megaphylogeny resolves global patterns of mushroom evolution.</title>
        <authorList>
            <person name="Varga T."/>
            <person name="Krizsan K."/>
            <person name="Foldi C."/>
            <person name="Dima B."/>
            <person name="Sanchez-Garcia M."/>
            <person name="Sanchez-Ramirez S."/>
            <person name="Szollosi G.J."/>
            <person name="Szarkandi J.G."/>
            <person name="Papp V."/>
            <person name="Albert L."/>
            <person name="Andreopoulos W."/>
            <person name="Angelini C."/>
            <person name="Antonin V."/>
            <person name="Barry K.W."/>
            <person name="Bougher N.L."/>
            <person name="Buchanan P."/>
            <person name="Buyck B."/>
            <person name="Bense V."/>
            <person name="Catcheside P."/>
            <person name="Chovatia M."/>
            <person name="Cooper J."/>
            <person name="Damon W."/>
            <person name="Desjardin D."/>
            <person name="Finy P."/>
            <person name="Geml J."/>
            <person name="Haridas S."/>
            <person name="Hughes K."/>
            <person name="Justo A."/>
            <person name="Karasinski D."/>
            <person name="Kautmanova I."/>
            <person name="Kiss B."/>
            <person name="Kocsube S."/>
            <person name="Kotiranta H."/>
            <person name="LaButti K.M."/>
            <person name="Lechner B.E."/>
            <person name="Liimatainen K."/>
            <person name="Lipzen A."/>
            <person name="Lukacs Z."/>
            <person name="Mihaltcheva S."/>
            <person name="Morgado L.N."/>
            <person name="Niskanen T."/>
            <person name="Noordeloos M.E."/>
            <person name="Ohm R.A."/>
            <person name="Ortiz-Santana B."/>
            <person name="Ovrebo C."/>
            <person name="Racz N."/>
            <person name="Riley R."/>
            <person name="Savchenko A."/>
            <person name="Shiryaev A."/>
            <person name="Soop K."/>
            <person name="Spirin V."/>
            <person name="Szebenyi C."/>
            <person name="Tomsovsky M."/>
            <person name="Tulloss R.E."/>
            <person name="Uehling J."/>
            <person name="Grigoriev I.V."/>
            <person name="Vagvolgyi C."/>
            <person name="Papp T."/>
            <person name="Martin F.M."/>
            <person name="Miettinen O."/>
            <person name="Hibbett D.S."/>
            <person name="Nagy L.G."/>
        </authorList>
    </citation>
    <scope>NUCLEOTIDE SEQUENCE [LARGE SCALE GENOMIC DNA]</scope>
    <source>
        <strain evidence="1 2">NL-1719</strain>
    </source>
</reference>
<organism evidence="1 2">
    <name type="scientific">Pluteus cervinus</name>
    <dbReference type="NCBI Taxonomy" id="181527"/>
    <lineage>
        <taxon>Eukaryota</taxon>
        <taxon>Fungi</taxon>
        <taxon>Dikarya</taxon>
        <taxon>Basidiomycota</taxon>
        <taxon>Agaricomycotina</taxon>
        <taxon>Agaricomycetes</taxon>
        <taxon>Agaricomycetidae</taxon>
        <taxon>Agaricales</taxon>
        <taxon>Pluteineae</taxon>
        <taxon>Pluteaceae</taxon>
        <taxon>Pluteus</taxon>
    </lineage>
</organism>
<protein>
    <submittedName>
        <fullName evidence="1">Uncharacterized protein</fullName>
    </submittedName>
</protein>